<reference evidence="1 2" key="1">
    <citation type="journal article" date="2013" name="Nat. Commun.">
        <title>The evolution and pathogenic mechanisms of the rice sheath blight pathogen.</title>
        <authorList>
            <person name="Zheng A."/>
            <person name="Lin R."/>
            <person name="Xu L."/>
            <person name="Qin P."/>
            <person name="Tang C."/>
            <person name="Ai P."/>
            <person name="Zhang D."/>
            <person name="Liu Y."/>
            <person name="Sun Z."/>
            <person name="Feng H."/>
            <person name="Wang Y."/>
            <person name="Chen Y."/>
            <person name="Liang X."/>
            <person name="Fu R."/>
            <person name="Li Q."/>
            <person name="Zhang J."/>
            <person name="Yu X."/>
            <person name="Xie Z."/>
            <person name="Ding L."/>
            <person name="Guan P."/>
            <person name="Tang J."/>
            <person name="Liang Y."/>
            <person name="Wang S."/>
            <person name="Deng Q."/>
            <person name="Li S."/>
            <person name="Zhu J."/>
            <person name="Wang L."/>
            <person name="Liu H."/>
            <person name="Li P."/>
        </authorList>
    </citation>
    <scope>NUCLEOTIDE SEQUENCE [LARGE SCALE GENOMIC DNA]</scope>
    <source>
        <strain evidence="2">AG-1 IA</strain>
    </source>
</reference>
<evidence type="ECO:0000313" key="1">
    <source>
        <dbReference type="EMBL" id="ELU40696.1"/>
    </source>
</evidence>
<dbReference type="EMBL" id="AFRT01001358">
    <property type="protein sequence ID" value="ELU40696.1"/>
    <property type="molecule type" value="Genomic_DNA"/>
</dbReference>
<dbReference type="HOGENOM" id="CLU_2293582_0_0_1"/>
<proteinExistence type="predicted"/>
<evidence type="ECO:0000313" key="2">
    <source>
        <dbReference type="Proteomes" id="UP000011668"/>
    </source>
</evidence>
<dbReference type="AlphaFoldDB" id="L8WRD0"/>
<organism evidence="1 2">
    <name type="scientific">Thanatephorus cucumeris (strain AG1-IA)</name>
    <name type="common">Rice sheath blight fungus</name>
    <name type="synonym">Rhizoctonia solani</name>
    <dbReference type="NCBI Taxonomy" id="983506"/>
    <lineage>
        <taxon>Eukaryota</taxon>
        <taxon>Fungi</taxon>
        <taxon>Dikarya</taxon>
        <taxon>Basidiomycota</taxon>
        <taxon>Agaricomycotina</taxon>
        <taxon>Agaricomycetes</taxon>
        <taxon>Cantharellales</taxon>
        <taxon>Ceratobasidiaceae</taxon>
        <taxon>Rhizoctonia</taxon>
        <taxon>Rhizoctonia solani AG-1</taxon>
    </lineage>
</organism>
<protein>
    <submittedName>
        <fullName evidence="1">Uncharacterized protein</fullName>
    </submittedName>
</protein>
<comment type="caution">
    <text evidence="1">The sequence shown here is derived from an EMBL/GenBank/DDBJ whole genome shotgun (WGS) entry which is preliminary data.</text>
</comment>
<keyword evidence="2" id="KW-1185">Reference proteome</keyword>
<sequence>MFLSCPPRCHSFHSLPWIHLRPRSPTHYTFPAAKKPASQPLGLVEQKLKWLHHRYTCRISSQPPHTHFAYAFDIPGTIMTSSSLTPGDWIRSCFRSMMMNA</sequence>
<name>L8WRD0_THACA</name>
<dbReference type="Proteomes" id="UP000011668">
    <property type="component" value="Unassembled WGS sequence"/>
</dbReference>
<gene>
    <name evidence="1" type="ORF">AG1IA_05264</name>
</gene>
<accession>L8WRD0</accession>